<organism evidence="1">
    <name type="scientific">viral metagenome</name>
    <dbReference type="NCBI Taxonomy" id="1070528"/>
    <lineage>
        <taxon>unclassified sequences</taxon>
        <taxon>metagenomes</taxon>
        <taxon>organismal metagenomes</taxon>
    </lineage>
</organism>
<protein>
    <submittedName>
        <fullName evidence="1">Uncharacterized protein</fullName>
    </submittedName>
</protein>
<accession>A0A6C0JZN6</accession>
<proteinExistence type="predicted"/>
<name>A0A6C0JZN6_9ZZZZ</name>
<dbReference type="EMBL" id="MN740780">
    <property type="protein sequence ID" value="QHU11252.1"/>
    <property type="molecule type" value="Genomic_DNA"/>
</dbReference>
<dbReference type="AlphaFoldDB" id="A0A6C0JZN6"/>
<evidence type="ECO:0000313" key="1">
    <source>
        <dbReference type="EMBL" id="QHU11252.1"/>
    </source>
</evidence>
<sequence length="139" mass="14531">MAVAFDRFSGNFASSIPEQDAKATLVAAIPRTVGFRTSTACSQCPLPSPPLYRGGTSSGTLLADKMRAAELCAAAQNLAVQKLNIVPGCPVDPAMRFSQYKRLPNPVPCPVSTINPAIPTSLMGPCTNVIGISTVWPPS</sequence>
<reference evidence="1" key="1">
    <citation type="journal article" date="2020" name="Nature">
        <title>Giant virus diversity and host interactions through global metagenomics.</title>
        <authorList>
            <person name="Schulz F."/>
            <person name="Roux S."/>
            <person name="Paez-Espino D."/>
            <person name="Jungbluth S."/>
            <person name="Walsh D.A."/>
            <person name="Denef V.J."/>
            <person name="McMahon K.D."/>
            <person name="Konstantinidis K.T."/>
            <person name="Eloe-Fadrosh E.A."/>
            <person name="Kyrpides N.C."/>
            <person name="Woyke T."/>
        </authorList>
    </citation>
    <scope>NUCLEOTIDE SEQUENCE</scope>
    <source>
        <strain evidence="1">GVMAG-S-1101165-84</strain>
    </source>
</reference>